<evidence type="ECO:0000313" key="5">
    <source>
        <dbReference type="Proteomes" id="UP000647172"/>
    </source>
</evidence>
<keyword evidence="5" id="KW-1185">Reference proteome</keyword>
<dbReference type="InterPro" id="IPR015202">
    <property type="entry name" value="GO-like_E_set"/>
</dbReference>
<protein>
    <recommendedName>
        <fullName evidence="3">Ricin B lectin domain-containing protein</fullName>
    </recommendedName>
</protein>
<dbReference type="InterPro" id="IPR035992">
    <property type="entry name" value="Ricin_B-like_lectins"/>
</dbReference>
<evidence type="ECO:0000256" key="1">
    <source>
        <dbReference type="SAM" id="MobiDB-lite"/>
    </source>
</evidence>
<dbReference type="Proteomes" id="UP000647172">
    <property type="component" value="Unassembled WGS sequence"/>
</dbReference>
<proteinExistence type="predicted"/>
<accession>A0A919JR68</accession>
<feature type="signal peptide" evidence="2">
    <location>
        <begin position="1"/>
        <end position="27"/>
    </location>
</feature>
<dbReference type="SMART" id="SM00458">
    <property type="entry name" value="RICIN"/>
    <property type="match status" value="1"/>
</dbReference>
<feature type="chain" id="PRO_5039260978" description="Ricin B lectin domain-containing protein" evidence="2">
    <location>
        <begin position="28"/>
        <end position="698"/>
    </location>
</feature>
<dbReference type="Pfam" id="PF09118">
    <property type="entry name" value="GO-like_E_set"/>
    <property type="match status" value="1"/>
</dbReference>
<comment type="caution">
    <text evidence="4">The sequence shown here is derived from an EMBL/GenBank/DDBJ whole genome shotgun (WGS) entry which is preliminary data.</text>
</comment>
<dbReference type="EMBL" id="BOMQ01000092">
    <property type="protein sequence ID" value="GIE53952.1"/>
    <property type="molecule type" value="Genomic_DNA"/>
</dbReference>
<dbReference type="InterPro" id="IPR000772">
    <property type="entry name" value="Ricin_B_lectin"/>
</dbReference>
<dbReference type="InterPro" id="IPR037293">
    <property type="entry name" value="Gal_Oxidase_central_sf"/>
</dbReference>
<dbReference type="PANTHER" id="PTHR32208:SF21">
    <property type="entry name" value="LOW QUALITY PROTEIN: ALDEHYDE OXIDASE GLOX-LIKE"/>
    <property type="match status" value="1"/>
</dbReference>
<dbReference type="SUPFAM" id="SSF81296">
    <property type="entry name" value="E set domains"/>
    <property type="match status" value="1"/>
</dbReference>
<organism evidence="4 5">
    <name type="scientific">Actinoplanes nipponensis</name>
    <dbReference type="NCBI Taxonomy" id="135950"/>
    <lineage>
        <taxon>Bacteria</taxon>
        <taxon>Bacillati</taxon>
        <taxon>Actinomycetota</taxon>
        <taxon>Actinomycetes</taxon>
        <taxon>Micromonosporales</taxon>
        <taxon>Micromonosporaceae</taxon>
        <taxon>Actinoplanes</taxon>
    </lineage>
</organism>
<dbReference type="GO" id="GO:0005975">
    <property type="term" value="P:carbohydrate metabolic process"/>
    <property type="evidence" value="ECO:0007669"/>
    <property type="project" value="UniProtKB-ARBA"/>
</dbReference>
<dbReference type="PANTHER" id="PTHR32208">
    <property type="entry name" value="SECRETED PROTEIN-RELATED"/>
    <property type="match status" value="1"/>
</dbReference>
<dbReference type="InterPro" id="IPR011043">
    <property type="entry name" value="Gal_Oxase/kelch_b-propeller"/>
</dbReference>
<feature type="compositionally biased region" description="Basic and acidic residues" evidence="1">
    <location>
        <begin position="69"/>
        <end position="82"/>
    </location>
</feature>
<dbReference type="CDD" id="cd02851">
    <property type="entry name" value="E_set_GO_C"/>
    <property type="match status" value="1"/>
</dbReference>
<reference evidence="4" key="1">
    <citation type="submission" date="2021-01" db="EMBL/GenBank/DDBJ databases">
        <title>Whole genome shotgun sequence of Actinoplanes nipponensis NBRC 14063.</title>
        <authorList>
            <person name="Komaki H."/>
            <person name="Tamura T."/>
        </authorList>
    </citation>
    <scope>NUCLEOTIDE SEQUENCE</scope>
    <source>
        <strain evidence="4">NBRC 14063</strain>
    </source>
</reference>
<dbReference type="PROSITE" id="PS50231">
    <property type="entry name" value="RICIN_B_LECTIN"/>
    <property type="match status" value="1"/>
</dbReference>
<dbReference type="RefSeq" id="WP_203776412.1">
    <property type="nucleotide sequence ID" value="NZ_BAAAYJ010000090.1"/>
</dbReference>
<keyword evidence="2" id="KW-0732">Signal</keyword>
<dbReference type="InterPro" id="IPR013783">
    <property type="entry name" value="Ig-like_fold"/>
</dbReference>
<dbReference type="Gene3D" id="2.80.10.50">
    <property type="match status" value="1"/>
</dbReference>
<evidence type="ECO:0000313" key="4">
    <source>
        <dbReference type="EMBL" id="GIE53952.1"/>
    </source>
</evidence>
<evidence type="ECO:0000256" key="2">
    <source>
        <dbReference type="SAM" id="SignalP"/>
    </source>
</evidence>
<evidence type="ECO:0000259" key="3">
    <source>
        <dbReference type="SMART" id="SM00458"/>
    </source>
</evidence>
<gene>
    <name evidence="4" type="ORF">Ani05nite_74860</name>
</gene>
<sequence length="698" mass="72953">MRRRRALIVSGSLFALVLFAAAGPAAAGGAGHARAATQAHAHAPDQDELREHLAQDLVGTPMRVIEERSARNAARIERETGRRPGTARTRASVADDPGQSGSWSPVIGTSVVPVFEAVLPNGKVLIWDSVGDNAAESYPDHSFTRAMVWNPADDTAKRVDLQGSNIFCSGFAHLANGNILVAGGNANASLEGTVRTYVFNWQTETWTRGKDMAAARWYPSVAETANGEEVIIGGGPTTAEVYQTNGAVRALTGFTKYSARLYPFLGSRPDAQLGLVGPYATGYTVTTAGNGVITATTTRDSISRDYGSFSTYDIGRTLVVGGGNITEDGVAKVPTRTAVVLDSRTGLAPSVAATGSLSTGRRQLNATLLADGSVLATGGMTSTATSPLVDLNHAATAAERWDPATGQWTVLAGASRVRQYHSTAALLPDGRVMTGGGGICGICMTAGYLEKNIEYFTPPYLYDKDGSGRLATRPVISTAPTGVGIGATFTISSAQASSIRKVALVGLGDVTHSVNQGQRYVPLTFSASGTTLTVTGPPNGGVAPPGFYMLFVVDDAGVPSVAKMVQVAKGPSPVMSQVRNSTGRCIDVPLSATAIRTYVQAYDCNNSKAQALTRLPDDKSVRVLGNCLDVPSRNFVAGQKVWTYTCNKSIAQTWQFGSDGTMRPTGNTAVCLAVASADNKAAILLGTCNGSAAQKWTW</sequence>
<dbReference type="InterPro" id="IPR014756">
    <property type="entry name" value="Ig_E-set"/>
</dbReference>
<dbReference type="Pfam" id="PF00652">
    <property type="entry name" value="Ricin_B_lectin"/>
    <property type="match status" value="1"/>
</dbReference>
<dbReference type="Gene3D" id="2.130.10.80">
    <property type="entry name" value="Galactose oxidase/kelch, beta-propeller"/>
    <property type="match status" value="1"/>
</dbReference>
<dbReference type="SUPFAM" id="SSF50965">
    <property type="entry name" value="Galactose oxidase, central domain"/>
    <property type="match status" value="1"/>
</dbReference>
<dbReference type="SUPFAM" id="SSF50370">
    <property type="entry name" value="Ricin B-like lectins"/>
    <property type="match status" value="1"/>
</dbReference>
<feature type="domain" description="Ricin B lectin" evidence="3">
    <location>
        <begin position="572"/>
        <end position="698"/>
    </location>
</feature>
<feature type="region of interest" description="Disordered" evidence="1">
    <location>
        <begin position="69"/>
        <end position="101"/>
    </location>
</feature>
<name>A0A919JR68_9ACTN</name>
<dbReference type="Gene3D" id="2.60.40.10">
    <property type="entry name" value="Immunoglobulins"/>
    <property type="match status" value="1"/>
</dbReference>
<dbReference type="AlphaFoldDB" id="A0A919JR68"/>